<keyword evidence="1" id="KW-1133">Transmembrane helix</keyword>
<reference evidence="2 3" key="1">
    <citation type="journal article" date="2016" name="Nat. Commun.">
        <title>Thousands of microbial genomes shed light on interconnected biogeochemical processes in an aquifer system.</title>
        <authorList>
            <person name="Anantharaman K."/>
            <person name="Brown C.T."/>
            <person name="Hug L.A."/>
            <person name="Sharon I."/>
            <person name="Castelle C.J."/>
            <person name="Probst A.J."/>
            <person name="Thomas B.C."/>
            <person name="Singh A."/>
            <person name="Wilkins M.J."/>
            <person name="Karaoz U."/>
            <person name="Brodie E.L."/>
            <person name="Williams K.H."/>
            <person name="Hubbard S.S."/>
            <person name="Banfield J.F."/>
        </authorList>
    </citation>
    <scope>NUCLEOTIDE SEQUENCE [LARGE SCALE GENOMIC DNA]</scope>
</reference>
<protein>
    <submittedName>
        <fullName evidence="2">Uncharacterized protein</fullName>
    </submittedName>
</protein>
<keyword evidence="1" id="KW-0812">Transmembrane</keyword>
<sequence>MMPKISKKISFQSLQELLLGSTLKIKAFLWFVGKHSFLCILVLFLINISFGEFLFYRYTAISKSDKFKSFDTPIIFQENTYLFVIGELEKRKNIFNNSLEQYNDPFQ</sequence>
<feature type="transmembrane region" description="Helical" evidence="1">
    <location>
        <begin position="35"/>
        <end position="56"/>
    </location>
</feature>
<dbReference type="EMBL" id="MHOQ01000027">
    <property type="protein sequence ID" value="OGZ66386.1"/>
    <property type="molecule type" value="Genomic_DNA"/>
</dbReference>
<proteinExistence type="predicted"/>
<evidence type="ECO:0000256" key="1">
    <source>
        <dbReference type="SAM" id="Phobius"/>
    </source>
</evidence>
<accession>A0A1G2HV04</accession>
<organism evidence="2 3">
    <name type="scientific">Candidatus Staskawiczbacteria bacterium RIFCSPHIGHO2_02_FULL_33_16</name>
    <dbReference type="NCBI Taxonomy" id="1802204"/>
    <lineage>
        <taxon>Bacteria</taxon>
        <taxon>Candidatus Staskawicziibacteriota</taxon>
    </lineage>
</organism>
<dbReference type="Proteomes" id="UP000179183">
    <property type="component" value="Unassembled WGS sequence"/>
</dbReference>
<keyword evidence="1" id="KW-0472">Membrane</keyword>
<gene>
    <name evidence="2" type="ORF">A3D34_02850</name>
</gene>
<evidence type="ECO:0000313" key="2">
    <source>
        <dbReference type="EMBL" id="OGZ66386.1"/>
    </source>
</evidence>
<evidence type="ECO:0000313" key="3">
    <source>
        <dbReference type="Proteomes" id="UP000179183"/>
    </source>
</evidence>
<comment type="caution">
    <text evidence="2">The sequence shown here is derived from an EMBL/GenBank/DDBJ whole genome shotgun (WGS) entry which is preliminary data.</text>
</comment>
<name>A0A1G2HV04_9BACT</name>
<dbReference type="AlphaFoldDB" id="A0A1G2HV04"/>